<dbReference type="Pfam" id="PF10923">
    <property type="entry name" value="BrxC_BrxD"/>
    <property type="match status" value="1"/>
</dbReference>
<comment type="caution">
    <text evidence="2">The sequence shown here is derived from an EMBL/GenBank/DDBJ whole genome shotgun (WGS) entry which is preliminary data.</text>
</comment>
<name>A0A5C5YJ38_9BACT</name>
<protein>
    <submittedName>
        <fullName evidence="2">Archaeal ATPase</fullName>
    </submittedName>
</protein>
<dbReference type="AlphaFoldDB" id="A0A5C5YJ38"/>
<dbReference type="EMBL" id="SJPK01000001">
    <property type="protein sequence ID" value="TWT74885.1"/>
    <property type="molecule type" value="Genomic_DNA"/>
</dbReference>
<dbReference type="InterPro" id="IPR021228">
    <property type="entry name" value="BrxD"/>
</dbReference>
<dbReference type="RefSeq" id="WP_146389290.1">
    <property type="nucleotide sequence ID" value="NZ_SJPK01000001.1"/>
</dbReference>
<evidence type="ECO:0000256" key="1">
    <source>
        <dbReference type="SAM" id="MobiDB-lite"/>
    </source>
</evidence>
<gene>
    <name evidence="2" type="ORF">CA85_01710</name>
</gene>
<reference evidence="2 3" key="1">
    <citation type="submission" date="2019-02" db="EMBL/GenBank/DDBJ databases">
        <title>Deep-cultivation of Planctomycetes and their phenomic and genomic characterization uncovers novel biology.</title>
        <authorList>
            <person name="Wiegand S."/>
            <person name="Jogler M."/>
            <person name="Boedeker C."/>
            <person name="Pinto D."/>
            <person name="Vollmers J."/>
            <person name="Rivas-Marin E."/>
            <person name="Kohn T."/>
            <person name="Peeters S.H."/>
            <person name="Heuer A."/>
            <person name="Rast P."/>
            <person name="Oberbeckmann S."/>
            <person name="Bunk B."/>
            <person name="Jeske O."/>
            <person name="Meyerdierks A."/>
            <person name="Storesund J.E."/>
            <person name="Kallscheuer N."/>
            <person name="Luecker S."/>
            <person name="Lage O.M."/>
            <person name="Pohl T."/>
            <person name="Merkel B.J."/>
            <person name="Hornburger P."/>
            <person name="Mueller R.-W."/>
            <person name="Bruemmer F."/>
            <person name="Labrenz M."/>
            <person name="Spormann A.M."/>
            <person name="Op Den Camp H."/>
            <person name="Overmann J."/>
            <person name="Amann R."/>
            <person name="Jetten M.S.M."/>
            <person name="Mascher T."/>
            <person name="Medema M.H."/>
            <person name="Devos D.P."/>
            <person name="Kaster A.-K."/>
            <person name="Ovreas L."/>
            <person name="Rohde M."/>
            <person name="Galperin M.Y."/>
            <person name="Jogler C."/>
        </authorList>
    </citation>
    <scope>NUCLEOTIDE SEQUENCE [LARGE SCALE GENOMIC DNA]</scope>
    <source>
        <strain evidence="2 3">CA85</strain>
    </source>
</reference>
<sequence>MTAMTNRDIQHIFESLRKGLVPERGIDAFAVGIEKLRGEMERQLELAEGGEGTIKFLRGGYGCGKTFMARLSLLDAQTHGFATSFVVVSDNDLRFHRFDDVYRKVMIELGTNVCPRGAMGDILDRWIGKVEDALIASGEDENADDFDAKVRKRLDDDLASMTGGQAPQDFIRVIQTIFDLKQQGNAAEAGSLISWLCGSGNVAASAKKAAGIKGDITSRDALDYLRGVLEIVKAAGYKGLVIVIDEAETILRMRKDSRHKSLNGIRQIADAAGSYPKMLWVFTGTPDFFDSRQGVAGLAPLHDRIQFMKQGRFASLRQAQLELTPFDAERLRSVAVKLRELYPTNDQSRIDSKVSIEFIDRLVDEVTKGFKGDVGVVPRQFLRQFVTQLDLVDENEDYDPMTEYGFEPQDLSSEEQLAISGAALTQGDGDDDGEPPVAEDIW</sequence>
<dbReference type="InterPro" id="IPR027417">
    <property type="entry name" value="P-loop_NTPase"/>
</dbReference>
<evidence type="ECO:0000313" key="2">
    <source>
        <dbReference type="EMBL" id="TWT74885.1"/>
    </source>
</evidence>
<dbReference type="Proteomes" id="UP000318053">
    <property type="component" value="Unassembled WGS sequence"/>
</dbReference>
<dbReference type="SUPFAM" id="SSF52540">
    <property type="entry name" value="P-loop containing nucleoside triphosphate hydrolases"/>
    <property type="match status" value="1"/>
</dbReference>
<keyword evidence="3" id="KW-1185">Reference proteome</keyword>
<organism evidence="2 3">
    <name type="scientific">Allorhodopirellula solitaria</name>
    <dbReference type="NCBI Taxonomy" id="2527987"/>
    <lineage>
        <taxon>Bacteria</taxon>
        <taxon>Pseudomonadati</taxon>
        <taxon>Planctomycetota</taxon>
        <taxon>Planctomycetia</taxon>
        <taxon>Pirellulales</taxon>
        <taxon>Pirellulaceae</taxon>
        <taxon>Allorhodopirellula</taxon>
    </lineage>
</organism>
<dbReference type="OrthoDB" id="9772976at2"/>
<evidence type="ECO:0000313" key="3">
    <source>
        <dbReference type="Proteomes" id="UP000318053"/>
    </source>
</evidence>
<proteinExistence type="predicted"/>
<feature type="region of interest" description="Disordered" evidence="1">
    <location>
        <begin position="418"/>
        <end position="442"/>
    </location>
</feature>
<accession>A0A5C5YJ38</accession>
<dbReference type="NCBIfam" id="NF033438">
    <property type="entry name" value="BREX_BrxD"/>
    <property type="match status" value="1"/>
</dbReference>